<comment type="subcellular location">
    <subcellularLocation>
        <location evidence="1">Nucleus</location>
    </subcellularLocation>
</comment>
<dbReference type="AlphaFoldDB" id="A0AAD4KWD5"/>
<keyword evidence="3" id="KW-0805">Transcription regulation</keyword>
<dbReference type="RefSeq" id="XP_046075010.1">
    <property type="nucleotide sequence ID" value="XM_046219900.1"/>
</dbReference>
<keyword evidence="10" id="KW-1185">Reference proteome</keyword>
<evidence type="ECO:0000256" key="6">
    <source>
        <dbReference type="ARBA" id="ARBA00023242"/>
    </source>
</evidence>
<dbReference type="Proteomes" id="UP001201262">
    <property type="component" value="Unassembled WGS sequence"/>
</dbReference>
<evidence type="ECO:0000259" key="8">
    <source>
        <dbReference type="PROSITE" id="PS50048"/>
    </source>
</evidence>
<evidence type="ECO:0000313" key="9">
    <source>
        <dbReference type="EMBL" id="KAH8701634.1"/>
    </source>
</evidence>
<evidence type="ECO:0000256" key="4">
    <source>
        <dbReference type="ARBA" id="ARBA00023125"/>
    </source>
</evidence>
<dbReference type="SUPFAM" id="SSF57701">
    <property type="entry name" value="Zn2/Cys6 DNA-binding domain"/>
    <property type="match status" value="1"/>
</dbReference>
<dbReference type="Pfam" id="PF04082">
    <property type="entry name" value="Fungal_trans"/>
    <property type="match status" value="1"/>
</dbReference>
<dbReference type="EMBL" id="JAJTJA010000003">
    <property type="protein sequence ID" value="KAH8701634.1"/>
    <property type="molecule type" value="Genomic_DNA"/>
</dbReference>
<evidence type="ECO:0000256" key="2">
    <source>
        <dbReference type="ARBA" id="ARBA00022723"/>
    </source>
</evidence>
<dbReference type="PROSITE" id="PS50048">
    <property type="entry name" value="ZN2_CY6_FUNGAL_2"/>
    <property type="match status" value="1"/>
</dbReference>
<feature type="domain" description="Zn(2)-C6 fungal-type" evidence="8">
    <location>
        <begin position="32"/>
        <end position="64"/>
    </location>
</feature>
<proteinExistence type="predicted"/>
<dbReference type="InterPro" id="IPR007219">
    <property type="entry name" value="XnlR_reg_dom"/>
</dbReference>
<dbReference type="CDD" id="cd00067">
    <property type="entry name" value="GAL4"/>
    <property type="match status" value="1"/>
</dbReference>
<dbReference type="GO" id="GO:0000981">
    <property type="term" value="F:DNA-binding transcription factor activity, RNA polymerase II-specific"/>
    <property type="evidence" value="ECO:0007669"/>
    <property type="project" value="InterPro"/>
</dbReference>
<sequence>MENANEASGYTMDPSNGDDRGRPLHRGQMRKACDSCRKSKIRCEKPENFPSCLACYHKGVACIITNSSYLQKPKTLRKSSSLIGPLDSFNETGNSLSDIVSFKQWSARFLHDFIYTYNPSVDIHKLPTPWKMLIQSQYGDSWKMIQDWMREAKHMEFVTPICSIGQQQIYISLPSEDEVLQVLDAFSHYTASVLPLFQEERIIWINTRKYADCRLIHDIPCWASLNIALAIGYKYSFIQHPEFPDRDLKSKAHLKNVLATVPQLLLVHPPTLATIQVLFGIVFLVQNGLEITTHQSLTSVAIRLSQNLGLHRPEVGRDSMPKGEYEQRVRIFWIGYVMDKSTCFTQGLMGCEDDDDIDIELLNDTSLDKIGLCEFPNGKSISLFRSFCELAVLRHKIYKALYSTRSAHIDNTHYKYIVKELSEQLNAWKESIPFNFEVHPGTARDQCGDSLILSRLLVVYHNSIILLYQWSLFYREAPHRREADHLSQTSRETWTSLCVSSARQTATILSDDNPRNTIGIRNMIHYALTSFMIIFMHVLEDPGKSTVPGDLQNLQIIQKYLSDIIEQNPSSVSSNFQAHILHLVQICSRCERLARRSTGQSDLPSQQI</sequence>
<evidence type="ECO:0000313" key="10">
    <source>
        <dbReference type="Proteomes" id="UP001201262"/>
    </source>
</evidence>
<evidence type="ECO:0000256" key="7">
    <source>
        <dbReference type="SAM" id="MobiDB-lite"/>
    </source>
</evidence>
<dbReference type="InterPro" id="IPR036864">
    <property type="entry name" value="Zn2-C6_fun-type_DNA-bd_sf"/>
</dbReference>
<protein>
    <recommendedName>
        <fullName evidence="8">Zn(2)-C6 fungal-type domain-containing protein</fullName>
    </recommendedName>
</protein>
<dbReference type="Gene3D" id="4.10.240.10">
    <property type="entry name" value="Zn(2)-C6 fungal-type DNA-binding domain"/>
    <property type="match status" value="1"/>
</dbReference>
<dbReference type="PANTHER" id="PTHR46910">
    <property type="entry name" value="TRANSCRIPTION FACTOR PDR1"/>
    <property type="match status" value="1"/>
</dbReference>
<keyword evidence="4" id="KW-0238">DNA-binding</keyword>
<dbReference type="GO" id="GO:0008270">
    <property type="term" value="F:zinc ion binding"/>
    <property type="evidence" value="ECO:0007669"/>
    <property type="project" value="InterPro"/>
</dbReference>
<dbReference type="SMART" id="SM00906">
    <property type="entry name" value="Fungal_trans"/>
    <property type="match status" value="1"/>
</dbReference>
<dbReference type="SMART" id="SM00066">
    <property type="entry name" value="GAL4"/>
    <property type="match status" value="1"/>
</dbReference>
<keyword evidence="2" id="KW-0479">Metal-binding</keyword>
<name>A0AAD4KWD5_9EURO</name>
<keyword evidence="5" id="KW-0804">Transcription</keyword>
<keyword evidence="6" id="KW-0539">Nucleus</keyword>
<reference evidence="9" key="1">
    <citation type="submission" date="2021-12" db="EMBL/GenBank/DDBJ databases">
        <title>Convergent genome expansion in fungi linked to evolution of root-endophyte symbiosis.</title>
        <authorList>
            <consortium name="DOE Joint Genome Institute"/>
            <person name="Ke Y.-H."/>
            <person name="Bonito G."/>
            <person name="Liao H.-L."/>
            <person name="Looney B."/>
            <person name="Rojas-Flechas A."/>
            <person name="Nash J."/>
            <person name="Hameed K."/>
            <person name="Schadt C."/>
            <person name="Martin F."/>
            <person name="Crous P.W."/>
            <person name="Miettinen O."/>
            <person name="Magnuson J.K."/>
            <person name="Labbe J."/>
            <person name="Jacobson D."/>
            <person name="Doktycz M.J."/>
            <person name="Veneault-Fourrey C."/>
            <person name="Kuo A."/>
            <person name="Mondo S."/>
            <person name="Calhoun S."/>
            <person name="Riley R."/>
            <person name="Ohm R."/>
            <person name="LaButti K."/>
            <person name="Andreopoulos B."/>
            <person name="Pangilinan J."/>
            <person name="Nolan M."/>
            <person name="Tritt A."/>
            <person name="Clum A."/>
            <person name="Lipzen A."/>
            <person name="Daum C."/>
            <person name="Barry K."/>
            <person name="Grigoriev I.V."/>
            <person name="Vilgalys R."/>
        </authorList>
    </citation>
    <scope>NUCLEOTIDE SEQUENCE</scope>
    <source>
        <strain evidence="9">PMI_201</strain>
    </source>
</reference>
<dbReference type="Pfam" id="PF00172">
    <property type="entry name" value="Zn_clus"/>
    <property type="match status" value="1"/>
</dbReference>
<dbReference type="GO" id="GO:0005634">
    <property type="term" value="C:nucleus"/>
    <property type="evidence" value="ECO:0007669"/>
    <property type="project" value="UniProtKB-SubCell"/>
</dbReference>
<gene>
    <name evidence="9" type="ORF">BGW36DRAFT_423939</name>
</gene>
<accession>A0AAD4KWD5</accession>
<dbReference type="GO" id="GO:0003677">
    <property type="term" value="F:DNA binding"/>
    <property type="evidence" value="ECO:0007669"/>
    <property type="project" value="UniProtKB-KW"/>
</dbReference>
<comment type="caution">
    <text evidence="9">The sequence shown here is derived from an EMBL/GenBank/DDBJ whole genome shotgun (WGS) entry which is preliminary data.</text>
</comment>
<evidence type="ECO:0000256" key="5">
    <source>
        <dbReference type="ARBA" id="ARBA00023163"/>
    </source>
</evidence>
<dbReference type="PROSITE" id="PS00463">
    <property type="entry name" value="ZN2_CY6_FUNGAL_1"/>
    <property type="match status" value="1"/>
</dbReference>
<dbReference type="CDD" id="cd12148">
    <property type="entry name" value="fungal_TF_MHR"/>
    <property type="match status" value="1"/>
</dbReference>
<organism evidence="9 10">
    <name type="scientific">Talaromyces proteolyticus</name>
    <dbReference type="NCBI Taxonomy" id="1131652"/>
    <lineage>
        <taxon>Eukaryota</taxon>
        <taxon>Fungi</taxon>
        <taxon>Dikarya</taxon>
        <taxon>Ascomycota</taxon>
        <taxon>Pezizomycotina</taxon>
        <taxon>Eurotiomycetes</taxon>
        <taxon>Eurotiomycetidae</taxon>
        <taxon>Eurotiales</taxon>
        <taxon>Trichocomaceae</taxon>
        <taxon>Talaromyces</taxon>
        <taxon>Talaromyces sect. Bacilispori</taxon>
    </lineage>
</organism>
<dbReference type="GO" id="GO:0006351">
    <property type="term" value="P:DNA-templated transcription"/>
    <property type="evidence" value="ECO:0007669"/>
    <property type="project" value="InterPro"/>
</dbReference>
<dbReference type="PANTHER" id="PTHR46910:SF37">
    <property type="entry name" value="ZN(II)2CYS6 TRANSCRIPTION FACTOR (EUROFUNG)"/>
    <property type="match status" value="1"/>
</dbReference>
<dbReference type="GeneID" id="70250187"/>
<dbReference type="InterPro" id="IPR050987">
    <property type="entry name" value="AtrR-like"/>
</dbReference>
<evidence type="ECO:0000256" key="3">
    <source>
        <dbReference type="ARBA" id="ARBA00023015"/>
    </source>
</evidence>
<evidence type="ECO:0000256" key="1">
    <source>
        <dbReference type="ARBA" id="ARBA00004123"/>
    </source>
</evidence>
<dbReference type="InterPro" id="IPR001138">
    <property type="entry name" value="Zn2Cys6_DnaBD"/>
</dbReference>
<feature type="region of interest" description="Disordered" evidence="7">
    <location>
        <begin position="1"/>
        <end position="26"/>
    </location>
</feature>